<organism evidence="6 7">
    <name type="scientific">Undibacterium piscinae</name>
    <dbReference type="NCBI Taxonomy" id="2495591"/>
    <lineage>
        <taxon>Bacteria</taxon>
        <taxon>Pseudomonadati</taxon>
        <taxon>Pseudomonadota</taxon>
        <taxon>Betaproteobacteria</taxon>
        <taxon>Burkholderiales</taxon>
        <taxon>Oxalobacteraceae</taxon>
        <taxon>Undibacterium</taxon>
    </lineage>
</organism>
<reference evidence="6 7" key="1">
    <citation type="journal article" date="2019" name="Int. J. Syst. Evol. Microbiol.">
        <title>Undibacterium piscinae sp. nov., isolated from Korean shiner intestine.</title>
        <authorList>
            <person name="Lee S.Y."/>
            <person name="Kang W."/>
            <person name="Kim P.S."/>
            <person name="Kim H.S."/>
            <person name="Sung H."/>
            <person name="Shin N.R."/>
            <person name="Whon T.W."/>
            <person name="Yun J.H."/>
            <person name="Lee J.Y."/>
            <person name="Lee J.Y."/>
            <person name="Jung M.J."/>
            <person name="Jeong Y.S."/>
            <person name="Tak E.J."/>
            <person name="Han J.E."/>
            <person name="Hyun D.W."/>
            <person name="Kang M.S."/>
            <person name="Lee K.E."/>
            <person name="Lee B.H."/>
            <person name="Bae J.W."/>
        </authorList>
    </citation>
    <scope>NUCLEOTIDE SEQUENCE [LARGE SCALE GENOMIC DNA]</scope>
    <source>
        <strain evidence="6 7">S11R28</strain>
    </source>
</reference>
<keyword evidence="2" id="KW-0201">Cytochrome c-type biogenesis</keyword>
<evidence type="ECO:0000256" key="2">
    <source>
        <dbReference type="ARBA" id="ARBA00022748"/>
    </source>
</evidence>
<comment type="subcellular location">
    <subcellularLocation>
        <location evidence="1">Cell envelope</location>
    </subcellularLocation>
</comment>
<dbReference type="OrthoDB" id="9811352at2"/>
<dbReference type="Pfam" id="PF08534">
    <property type="entry name" value="Redoxin"/>
    <property type="match status" value="1"/>
</dbReference>
<dbReference type="SUPFAM" id="SSF52833">
    <property type="entry name" value="Thioredoxin-like"/>
    <property type="match status" value="1"/>
</dbReference>
<keyword evidence="3" id="KW-1015">Disulfide bond</keyword>
<accession>A0A6M4A7R8</accession>
<dbReference type="InterPro" id="IPR013740">
    <property type="entry name" value="Redoxin"/>
</dbReference>
<dbReference type="GO" id="GO:0015036">
    <property type="term" value="F:disulfide oxidoreductase activity"/>
    <property type="evidence" value="ECO:0007669"/>
    <property type="project" value="UniProtKB-ARBA"/>
</dbReference>
<dbReference type="InterPro" id="IPR017937">
    <property type="entry name" value="Thioredoxin_CS"/>
</dbReference>
<dbReference type="InterPro" id="IPR013766">
    <property type="entry name" value="Thioredoxin_domain"/>
</dbReference>
<dbReference type="KEGG" id="upi:EJG51_016930"/>
<evidence type="ECO:0000313" key="7">
    <source>
        <dbReference type="Proteomes" id="UP000274350"/>
    </source>
</evidence>
<dbReference type="Gene3D" id="3.40.30.10">
    <property type="entry name" value="Glutaredoxin"/>
    <property type="match status" value="1"/>
</dbReference>
<evidence type="ECO:0000256" key="4">
    <source>
        <dbReference type="ARBA" id="ARBA00023284"/>
    </source>
</evidence>
<protein>
    <submittedName>
        <fullName evidence="6">TlpA family protein disulfide reductase</fullName>
    </submittedName>
</protein>
<keyword evidence="7" id="KW-1185">Reference proteome</keyword>
<dbReference type="PROSITE" id="PS00194">
    <property type="entry name" value="THIOREDOXIN_1"/>
    <property type="match status" value="1"/>
</dbReference>
<name>A0A6M4A7R8_9BURK</name>
<dbReference type="AlphaFoldDB" id="A0A6M4A7R8"/>
<dbReference type="EMBL" id="CP051152">
    <property type="protein sequence ID" value="QJQ07224.1"/>
    <property type="molecule type" value="Genomic_DNA"/>
</dbReference>
<gene>
    <name evidence="6" type="ORF">EJG51_016930</name>
</gene>
<evidence type="ECO:0000313" key="6">
    <source>
        <dbReference type="EMBL" id="QJQ07224.1"/>
    </source>
</evidence>
<sequence>MNKRFLTIALVCGLLFTGIGIFVGNRHTEAKAPQDGAVQKLMGLSLTDSQGTVQKISQWQGKILLVNFWATWCAPCVQEMPELSALQTELSKNNVQLLGLGIDSPSNIKEFATKYGISYPLFSAGMEGTELSRQMGNQAGGLPFTLLIAADGSIAKTYLGRLKMDELRADISKLTGAR</sequence>
<evidence type="ECO:0000256" key="3">
    <source>
        <dbReference type="ARBA" id="ARBA00023157"/>
    </source>
</evidence>
<evidence type="ECO:0000259" key="5">
    <source>
        <dbReference type="PROSITE" id="PS51352"/>
    </source>
</evidence>
<dbReference type="PANTHER" id="PTHR42852:SF6">
    <property type="entry name" value="THIOL:DISULFIDE INTERCHANGE PROTEIN DSBE"/>
    <property type="match status" value="1"/>
</dbReference>
<dbReference type="InterPro" id="IPR036249">
    <property type="entry name" value="Thioredoxin-like_sf"/>
</dbReference>
<dbReference type="PANTHER" id="PTHR42852">
    <property type="entry name" value="THIOL:DISULFIDE INTERCHANGE PROTEIN DSBE"/>
    <property type="match status" value="1"/>
</dbReference>
<evidence type="ECO:0000256" key="1">
    <source>
        <dbReference type="ARBA" id="ARBA00004196"/>
    </source>
</evidence>
<dbReference type="PROSITE" id="PS51352">
    <property type="entry name" value="THIOREDOXIN_2"/>
    <property type="match status" value="1"/>
</dbReference>
<feature type="domain" description="Thioredoxin" evidence="5">
    <location>
        <begin position="35"/>
        <end position="176"/>
    </location>
</feature>
<dbReference type="Proteomes" id="UP000274350">
    <property type="component" value="Chromosome"/>
</dbReference>
<keyword evidence="4" id="KW-0676">Redox-active center</keyword>
<dbReference type="GO" id="GO:0030313">
    <property type="term" value="C:cell envelope"/>
    <property type="evidence" value="ECO:0007669"/>
    <property type="project" value="UniProtKB-SubCell"/>
</dbReference>
<dbReference type="GO" id="GO:0017004">
    <property type="term" value="P:cytochrome complex assembly"/>
    <property type="evidence" value="ECO:0007669"/>
    <property type="project" value="UniProtKB-KW"/>
</dbReference>
<proteinExistence type="predicted"/>
<dbReference type="InterPro" id="IPR050553">
    <property type="entry name" value="Thioredoxin_ResA/DsbE_sf"/>
</dbReference>
<dbReference type="CDD" id="cd02966">
    <property type="entry name" value="TlpA_like_family"/>
    <property type="match status" value="1"/>
</dbReference>